<dbReference type="InterPro" id="IPR002347">
    <property type="entry name" value="SDR_fam"/>
</dbReference>
<proteinExistence type="inferred from homology"/>
<dbReference type="FunFam" id="3.40.50.720:FF:000047">
    <property type="entry name" value="NADP-dependent L-serine/L-allo-threonine dehydrogenase"/>
    <property type="match status" value="1"/>
</dbReference>
<dbReference type="AlphaFoldDB" id="A0A261WNU8"/>
<evidence type="ECO:0000313" key="6">
    <source>
        <dbReference type="Proteomes" id="UP000217163"/>
    </source>
</evidence>
<dbReference type="GO" id="GO:0016020">
    <property type="term" value="C:membrane"/>
    <property type="evidence" value="ECO:0007669"/>
    <property type="project" value="TreeGrafter"/>
</dbReference>
<comment type="similarity">
    <text evidence="1 3">Belongs to the short-chain dehydrogenases/reductases (SDR) family.</text>
</comment>
<accession>A0A261WNU8</accession>
<name>A0A261WNU8_9PSED</name>
<evidence type="ECO:0000256" key="3">
    <source>
        <dbReference type="RuleBase" id="RU000363"/>
    </source>
</evidence>
<evidence type="ECO:0000313" key="5">
    <source>
        <dbReference type="EMBL" id="OZI87652.1"/>
    </source>
</evidence>
<dbReference type="Gene3D" id="3.40.50.720">
    <property type="entry name" value="NAD(P)-binding Rossmann-like Domain"/>
    <property type="match status" value="1"/>
</dbReference>
<dbReference type="GO" id="GO:0016616">
    <property type="term" value="F:oxidoreductase activity, acting on the CH-OH group of donors, NAD or NADP as acceptor"/>
    <property type="evidence" value="ECO:0007669"/>
    <property type="project" value="UniProtKB-ARBA"/>
</dbReference>
<dbReference type="SMART" id="SM00822">
    <property type="entry name" value="PKS_KR"/>
    <property type="match status" value="1"/>
</dbReference>
<dbReference type="SUPFAM" id="SSF51735">
    <property type="entry name" value="NAD(P)-binding Rossmann-fold domains"/>
    <property type="match status" value="1"/>
</dbReference>
<dbReference type="EMBL" id="NKQU01000037">
    <property type="protein sequence ID" value="OZI87652.1"/>
    <property type="molecule type" value="Genomic_DNA"/>
</dbReference>
<dbReference type="Proteomes" id="UP000217163">
    <property type="component" value="Unassembled WGS sequence"/>
</dbReference>
<evidence type="ECO:0000256" key="1">
    <source>
        <dbReference type="ARBA" id="ARBA00006484"/>
    </source>
</evidence>
<evidence type="ECO:0000256" key="2">
    <source>
        <dbReference type="ARBA" id="ARBA00023002"/>
    </source>
</evidence>
<evidence type="ECO:0000259" key="4">
    <source>
        <dbReference type="SMART" id="SM00822"/>
    </source>
</evidence>
<feature type="domain" description="Ketoreductase" evidence="4">
    <location>
        <begin position="9"/>
        <end position="191"/>
    </location>
</feature>
<dbReference type="PRINTS" id="PR00081">
    <property type="entry name" value="GDHRDH"/>
</dbReference>
<dbReference type="PANTHER" id="PTHR44196:SF1">
    <property type="entry name" value="DEHYDROGENASE_REDUCTASE SDR FAMILY MEMBER 7B"/>
    <property type="match status" value="1"/>
</dbReference>
<dbReference type="InterPro" id="IPR036291">
    <property type="entry name" value="NAD(P)-bd_dom_sf"/>
</dbReference>
<gene>
    <name evidence="5" type="ORF">CFN58_02495</name>
</gene>
<dbReference type="PROSITE" id="PS00061">
    <property type="entry name" value="ADH_SHORT"/>
    <property type="match status" value="1"/>
</dbReference>
<organism evidence="5 6">
    <name type="scientific">Pseudomonas avellanae</name>
    <dbReference type="NCBI Taxonomy" id="46257"/>
    <lineage>
        <taxon>Bacteria</taxon>
        <taxon>Pseudomonadati</taxon>
        <taxon>Pseudomonadota</taxon>
        <taxon>Gammaproteobacteria</taxon>
        <taxon>Pseudomonadales</taxon>
        <taxon>Pseudomonadaceae</taxon>
        <taxon>Pseudomonas</taxon>
    </lineage>
</organism>
<dbReference type="InterPro" id="IPR020904">
    <property type="entry name" value="Sc_DH/Rdtase_CS"/>
</dbReference>
<dbReference type="InterPro" id="IPR057326">
    <property type="entry name" value="KR_dom"/>
</dbReference>
<protein>
    <submittedName>
        <fullName evidence="5">Oxidoreductase</fullName>
    </submittedName>
</protein>
<reference evidence="6" key="1">
    <citation type="journal article" date="2016" name="Sci. Rep.">
        <title>Genome analysis of the kiwifruit canker pathogen Pseudomonas syringae pv. actinidiae biovar 5.</title>
        <authorList>
            <person name="Fujikawa T."/>
            <person name="Sawada H."/>
        </authorList>
    </citation>
    <scope>NUCLEOTIDE SEQUENCE [LARGE SCALE GENOMIC DNA]</scope>
    <source>
        <strain evidence="6">MAFF 212061</strain>
    </source>
</reference>
<dbReference type="PANTHER" id="PTHR44196">
    <property type="entry name" value="DEHYDROGENASE/REDUCTASE SDR FAMILY MEMBER 7B"/>
    <property type="match status" value="1"/>
</dbReference>
<dbReference type="Pfam" id="PF00106">
    <property type="entry name" value="adh_short"/>
    <property type="match status" value="1"/>
</dbReference>
<dbReference type="PRINTS" id="PR00080">
    <property type="entry name" value="SDRFAMILY"/>
</dbReference>
<keyword evidence="2" id="KW-0560">Oxidoreductase</keyword>
<comment type="caution">
    <text evidence="5">The sequence shown here is derived from an EMBL/GenBank/DDBJ whole genome shotgun (WGS) entry which is preliminary data.</text>
</comment>
<sequence length="243" mass="25715">MQMQNLTGKVAVVTGASSGIGEAAARLLVAEGVTVVLTARRKDRIDALAAELGELAIAVEMDVADEAQVARLFKLVNDRFGGLDLLFNNAGVGLNGTFAQSTSAEWRTQIDANFYGVLNCTHAAIPLMQGRQGAMISTVSSVGGRNGAPGWAVYCATKFAVIGFHDSLRKELGDQGIRVSLIEPGATWTEWGGTGENDPAAQHRAKVDALQAVDIAQALIYTFAQPPRVLVGEVVIRPIKQLD</sequence>